<dbReference type="EMBL" id="QQZY01000007">
    <property type="protein sequence ID" value="RDI73724.1"/>
    <property type="molecule type" value="Genomic_DNA"/>
</dbReference>
<proteinExistence type="inferred from homology"/>
<dbReference type="Gene3D" id="3.40.50.2300">
    <property type="match status" value="2"/>
</dbReference>
<dbReference type="SUPFAM" id="SSF53822">
    <property type="entry name" value="Periplasmic binding protein-like I"/>
    <property type="match status" value="1"/>
</dbReference>
<dbReference type="PANTHER" id="PTHR47235:SF1">
    <property type="entry name" value="BLR6548 PROTEIN"/>
    <property type="match status" value="1"/>
</dbReference>
<dbReference type="Proteomes" id="UP000254134">
    <property type="component" value="Unassembled WGS sequence"/>
</dbReference>
<keyword evidence="6" id="KW-1185">Reference proteome</keyword>
<dbReference type="InterPro" id="IPR028082">
    <property type="entry name" value="Peripla_BP_I"/>
</dbReference>
<evidence type="ECO:0000313" key="5">
    <source>
        <dbReference type="EMBL" id="RDI73724.1"/>
    </source>
</evidence>
<accession>A0A7M2YV37</accession>
<reference evidence="6" key="2">
    <citation type="journal article" date="2019" name="MicrobiologyOpen">
        <title>High-quality draft genome sequence of Gaiella occulta isolated from a 150 meter deep mineral water borehole and comparison with the genome sequences of other deep-branching lineages of the phylum Actinobacteria.</title>
        <authorList>
            <person name="Severino R."/>
            <person name="Froufe H.J.C."/>
            <person name="Barroso C."/>
            <person name="Albuquerque L."/>
            <person name="Lobo-da-Cunha A."/>
            <person name="da Costa M.S."/>
            <person name="Egas C."/>
        </authorList>
    </citation>
    <scope>NUCLEOTIDE SEQUENCE [LARGE SCALE GENOMIC DNA]</scope>
    <source>
        <strain evidence="6">F2-233</strain>
    </source>
</reference>
<dbReference type="InterPro" id="IPR028081">
    <property type="entry name" value="Leu-bd"/>
</dbReference>
<comment type="similarity">
    <text evidence="1">Belongs to the leucine-binding protein family.</text>
</comment>
<name>A0A7M2YV37_9ACTN</name>
<evidence type="ECO:0000313" key="6">
    <source>
        <dbReference type="Proteomes" id="UP000254134"/>
    </source>
</evidence>
<dbReference type="PANTHER" id="PTHR47235">
    <property type="entry name" value="BLR6548 PROTEIN"/>
    <property type="match status" value="1"/>
</dbReference>
<gene>
    <name evidence="5" type="ORF">Gocc_2637</name>
</gene>
<evidence type="ECO:0000256" key="1">
    <source>
        <dbReference type="ARBA" id="ARBA00010062"/>
    </source>
</evidence>
<evidence type="ECO:0000256" key="2">
    <source>
        <dbReference type="ARBA" id="ARBA00022729"/>
    </source>
</evidence>
<feature type="chain" id="PRO_5039675884" evidence="3">
    <location>
        <begin position="23"/>
        <end position="413"/>
    </location>
</feature>
<feature type="signal peptide" evidence="3">
    <location>
        <begin position="1"/>
        <end position="22"/>
    </location>
</feature>
<reference evidence="5 6" key="1">
    <citation type="submission" date="2018-07" db="EMBL/GenBank/DDBJ databases">
        <title>High-quality-draft genome sequence of Gaiella occulta.</title>
        <authorList>
            <person name="Severino R."/>
            <person name="Froufe H.J.C."/>
            <person name="Rainey F.A."/>
            <person name="Barroso C."/>
            <person name="Albuquerque L."/>
            <person name="Lobo-Da-Cunha A."/>
            <person name="Da Costa M.S."/>
            <person name="Egas C."/>
        </authorList>
    </citation>
    <scope>NUCLEOTIDE SEQUENCE [LARGE SCALE GENOMIC DNA]</scope>
    <source>
        <strain evidence="5 6">F2-233</strain>
    </source>
</reference>
<protein>
    <submittedName>
        <fullName evidence="5">Periplasmic binding protein</fullName>
    </submittedName>
</protein>
<sequence>MSRKPALTCLALAAALALGVTAAPAGTARSAGDPGVTSTSILLGGTSPLSGPASAHAAVARGAEAYFRYVNATGGVHGRKIVYEVLDDASDPAQSAQATRRLVEQDRVFAVFNSFGSAQNLAVRDYLNAQKVPQLFVASGATTWGRDYAQYPYTTGFQPSSEAEGWVYGKYLARTAPGAKIAVLFQSDDDGRDLLGGLKKGIRRSRVKVVAAQPYEVTASDVGPQIAKLKSSGADTLAIFATPTFAREAYALADKLGWKPKRVIASAASSDADTMRLASASGSNRIVEGTVSIVFVKDPTDPSWKNDRAIRQYRLIMKRYAPGASIDDVDHVYGMAVAWTTVEALKRAGKDLTRASLLKAVDNLDAPGNPFLLPGIALKTAGADHYPIEQMLLRRWQKGSWKSFGGLWGYRVS</sequence>
<dbReference type="Pfam" id="PF13458">
    <property type="entry name" value="Peripla_BP_6"/>
    <property type="match status" value="1"/>
</dbReference>
<feature type="domain" description="Leucine-binding protein" evidence="4">
    <location>
        <begin position="43"/>
        <end position="399"/>
    </location>
</feature>
<dbReference type="OrthoDB" id="26870at2"/>
<evidence type="ECO:0000259" key="4">
    <source>
        <dbReference type="Pfam" id="PF13458"/>
    </source>
</evidence>
<dbReference type="AlphaFoldDB" id="A0A7M2YV37"/>
<dbReference type="CDD" id="cd06343">
    <property type="entry name" value="PBP1_ABC_ligand_binding-like"/>
    <property type="match status" value="1"/>
</dbReference>
<evidence type="ECO:0000256" key="3">
    <source>
        <dbReference type="SAM" id="SignalP"/>
    </source>
</evidence>
<dbReference type="RefSeq" id="WP_114797037.1">
    <property type="nucleotide sequence ID" value="NZ_QQZY01000007.1"/>
</dbReference>
<organism evidence="5 6">
    <name type="scientific">Gaiella occulta</name>
    <dbReference type="NCBI Taxonomy" id="1002870"/>
    <lineage>
        <taxon>Bacteria</taxon>
        <taxon>Bacillati</taxon>
        <taxon>Actinomycetota</taxon>
        <taxon>Thermoleophilia</taxon>
        <taxon>Gaiellales</taxon>
        <taxon>Gaiellaceae</taxon>
        <taxon>Gaiella</taxon>
    </lineage>
</organism>
<comment type="caution">
    <text evidence="5">The sequence shown here is derived from an EMBL/GenBank/DDBJ whole genome shotgun (WGS) entry which is preliminary data.</text>
</comment>
<keyword evidence="2 3" id="KW-0732">Signal</keyword>